<name>A0A9Q1H0B4_9CARY</name>
<keyword evidence="3" id="KW-1185">Reference proteome</keyword>
<dbReference type="OrthoDB" id="688579at2759"/>
<evidence type="ECO:0000256" key="1">
    <source>
        <dbReference type="SAM" id="MobiDB-lite"/>
    </source>
</evidence>
<feature type="region of interest" description="Disordered" evidence="1">
    <location>
        <begin position="511"/>
        <end position="534"/>
    </location>
</feature>
<sequence>MAFYVLDNFEWHLRGTAFPPLPLPDDYRDLCLDFVLSATQEATYNFLLPEIVEVIFYGMVLNDARELGVVSRGATDMLELALIALWGHPSWSSYEYSSTPSILSIKEEIYPWEINVAVSHTTDVQERKLAHDPSTHFPNPKVVRSLKRPALEEKYLFPVGYKFIILEADATVNKPPSGCIAIYRAALTYVCELRMLTCSALSFGLVHMVQKVPSESRVTGWAAGWADVPDWNEAKPVHNPFSEPTSEERAIARYFQYYIRKDDRSKPLPSFMSCIVDAGKEPEHRRDFFSIRAVEARVLLSPLERGDTTVEELAEIERSRGSVCQEELAPPAWPSPSPSPQGGRSAAANFLEADLPIKWELVEKLAQSWGLMPAASSSWPKLSKDRLVVAEGFARVLKGMMSATSLSDMKEKVRQLQEGQQRAEDSTNKFQCEANGSKVGFNRKLRANAFEFQTDLTSYLEEALVQLENNEVVLEEAMAKAKAVGFAKGQEEQLDFFRELLELLAPKEFRGRASSKPGSAMLRTFAKLPKPAKT</sequence>
<evidence type="ECO:0000313" key="2">
    <source>
        <dbReference type="EMBL" id="KAJ8427778.1"/>
    </source>
</evidence>
<accession>A0A9Q1H0B4</accession>
<dbReference type="EMBL" id="JAKOGI010001096">
    <property type="protein sequence ID" value="KAJ8427778.1"/>
    <property type="molecule type" value="Genomic_DNA"/>
</dbReference>
<dbReference type="AlphaFoldDB" id="A0A9Q1H0B4"/>
<proteinExistence type="predicted"/>
<reference evidence="2" key="1">
    <citation type="submission" date="2022-04" db="EMBL/GenBank/DDBJ databases">
        <title>Carnegiea gigantea Genome sequencing and assembly v2.</title>
        <authorList>
            <person name="Copetti D."/>
            <person name="Sanderson M.J."/>
            <person name="Burquez A."/>
            <person name="Wojciechowski M.F."/>
        </authorList>
    </citation>
    <scope>NUCLEOTIDE SEQUENCE</scope>
    <source>
        <strain evidence="2">SGP5-SGP5p</strain>
        <tissue evidence="2">Aerial part</tissue>
    </source>
</reference>
<comment type="caution">
    <text evidence="2">The sequence shown here is derived from an EMBL/GenBank/DDBJ whole genome shotgun (WGS) entry which is preliminary data.</text>
</comment>
<evidence type="ECO:0000313" key="3">
    <source>
        <dbReference type="Proteomes" id="UP001153076"/>
    </source>
</evidence>
<dbReference type="Proteomes" id="UP001153076">
    <property type="component" value="Unassembled WGS sequence"/>
</dbReference>
<protein>
    <submittedName>
        <fullName evidence="2">Uncharacterized protein</fullName>
    </submittedName>
</protein>
<organism evidence="2 3">
    <name type="scientific">Carnegiea gigantea</name>
    <dbReference type="NCBI Taxonomy" id="171969"/>
    <lineage>
        <taxon>Eukaryota</taxon>
        <taxon>Viridiplantae</taxon>
        <taxon>Streptophyta</taxon>
        <taxon>Embryophyta</taxon>
        <taxon>Tracheophyta</taxon>
        <taxon>Spermatophyta</taxon>
        <taxon>Magnoliopsida</taxon>
        <taxon>eudicotyledons</taxon>
        <taxon>Gunneridae</taxon>
        <taxon>Pentapetalae</taxon>
        <taxon>Caryophyllales</taxon>
        <taxon>Cactineae</taxon>
        <taxon>Cactaceae</taxon>
        <taxon>Cactoideae</taxon>
        <taxon>Echinocereeae</taxon>
        <taxon>Carnegiea</taxon>
    </lineage>
</organism>
<gene>
    <name evidence="2" type="ORF">Cgig2_002928</name>
</gene>